<evidence type="ECO:0000313" key="6">
    <source>
        <dbReference type="Proteomes" id="UP000248021"/>
    </source>
</evidence>
<proteinExistence type="inferred from homology"/>
<dbReference type="InterPro" id="IPR002509">
    <property type="entry name" value="NODB_dom"/>
</dbReference>
<dbReference type="PROSITE" id="PS51677">
    <property type="entry name" value="NODB"/>
    <property type="match status" value="1"/>
</dbReference>
<protein>
    <recommendedName>
        <fullName evidence="3">Chitooligosaccharide deacetylase</fullName>
    </recommendedName>
    <alternativeName>
        <fullName evidence="4">Nodulation protein B</fullName>
    </alternativeName>
</protein>
<comment type="function">
    <text evidence="1">Is involved in generating a small heat-stable compound (Nod), an acylated oligomer of N-acetylglucosamine, that stimulates mitosis in various plant protoplasts.</text>
</comment>
<dbReference type="Pfam" id="PF01522">
    <property type="entry name" value="Polysacc_deac_1"/>
    <property type="match status" value="1"/>
</dbReference>
<comment type="caution">
    <text evidence="5">The sequence shown here is derived from an EMBL/GenBank/DDBJ whole genome shotgun (WGS) entry which is preliminary data.</text>
</comment>
<dbReference type="PANTHER" id="PTHR47561:SF1">
    <property type="entry name" value="POLYSACCHARIDE DEACETYLASE FAMILY PROTEIN (AFU_ORTHOLOGUE AFUA_6G05030)"/>
    <property type="match status" value="1"/>
</dbReference>
<evidence type="ECO:0000256" key="3">
    <source>
        <dbReference type="ARBA" id="ARBA00020071"/>
    </source>
</evidence>
<accession>A0A2V3U5S5</accession>
<dbReference type="Gene3D" id="3.20.20.370">
    <property type="entry name" value="Glycoside hydrolase/deacetylase"/>
    <property type="match status" value="1"/>
</dbReference>
<gene>
    <name evidence="5" type="ORF">C7450_10620</name>
</gene>
<evidence type="ECO:0000256" key="2">
    <source>
        <dbReference type="ARBA" id="ARBA00010973"/>
    </source>
</evidence>
<dbReference type="OrthoDB" id="9784220at2"/>
<name>A0A2V3U5S5_9HYPH</name>
<dbReference type="GO" id="GO:0005975">
    <property type="term" value="P:carbohydrate metabolic process"/>
    <property type="evidence" value="ECO:0007669"/>
    <property type="project" value="InterPro"/>
</dbReference>
<dbReference type="PANTHER" id="PTHR47561">
    <property type="entry name" value="POLYSACCHARIDE DEACETYLASE FAMILY PROTEIN (AFU_ORTHOLOGUE AFUA_6G05030)"/>
    <property type="match status" value="1"/>
</dbReference>
<dbReference type="InterPro" id="IPR037950">
    <property type="entry name" value="PgdA-like"/>
</dbReference>
<dbReference type="GO" id="GO:0016810">
    <property type="term" value="F:hydrolase activity, acting on carbon-nitrogen (but not peptide) bonds"/>
    <property type="evidence" value="ECO:0007669"/>
    <property type="project" value="InterPro"/>
</dbReference>
<organism evidence="5 6">
    <name type="scientific">Chelatococcus asaccharovorans</name>
    <dbReference type="NCBI Taxonomy" id="28210"/>
    <lineage>
        <taxon>Bacteria</taxon>
        <taxon>Pseudomonadati</taxon>
        <taxon>Pseudomonadota</taxon>
        <taxon>Alphaproteobacteria</taxon>
        <taxon>Hyphomicrobiales</taxon>
        <taxon>Chelatococcaceae</taxon>
        <taxon>Chelatococcus</taxon>
    </lineage>
</organism>
<dbReference type="AlphaFoldDB" id="A0A2V3U5S5"/>
<dbReference type="RefSeq" id="WP_110375187.1">
    <property type="nucleotide sequence ID" value="NZ_CAKNFM010000006.1"/>
</dbReference>
<evidence type="ECO:0000256" key="1">
    <source>
        <dbReference type="ARBA" id="ARBA00003236"/>
    </source>
</evidence>
<keyword evidence="6" id="KW-1185">Reference proteome</keyword>
<comment type="similarity">
    <text evidence="2">Belongs to the polysaccharide deacetylase family.</text>
</comment>
<reference evidence="5 6" key="1">
    <citation type="submission" date="2018-05" db="EMBL/GenBank/DDBJ databases">
        <title>Genomic Encyclopedia of Type Strains, Phase IV (KMG-IV): sequencing the most valuable type-strain genomes for metagenomic binning, comparative biology and taxonomic classification.</title>
        <authorList>
            <person name="Goeker M."/>
        </authorList>
    </citation>
    <scope>NUCLEOTIDE SEQUENCE [LARGE SCALE GENOMIC DNA]</scope>
    <source>
        <strain evidence="5 6">DSM 6462</strain>
    </source>
</reference>
<dbReference type="EMBL" id="QJJK01000006">
    <property type="protein sequence ID" value="PXW57848.1"/>
    <property type="molecule type" value="Genomic_DNA"/>
</dbReference>
<sequence>MRDLSPKPANTAGPAPEFPWPEAKTCALFPAFDVDAESVWLGADPQNARRLITRSYGGYEARVGIPKILEVLRRHEVKATFFVTGWAIDAHPRTCEAILKDGHEIAHHGYLHLRPDTADEATLVDEMDRAIETMQRVLGITPAGYRAPWGETSDEQMELLKSRGIRYSSSFRDDIRPYRHELASGKGPVEIPVNYSFDDWSYGLTHRTSPRAMFGREEVLAIWKDEFDQTREWGGVTTMVMHPQVTGRPMRIRILDQFLDHVRGYDDVWIGRGVDFTDHFEACEAAAS</sequence>
<dbReference type="CDD" id="cd10938">
    <property type="entry name" value="CE4_HpPgdA_like"/>
    <property type="match status" value="1"/>
</dbReference>
<dbReference type="InterPro" id="IPR011330">
    <property type="entry name" value="Glyco_hydro/deAcase_b/a-brl"/>
</dbReference>
<dbReference type="SUPFAM" id="SSF88713">
    <property type="entry name" value="Glycoside hydrolase/deacetylase"/>
    <property type="match status" value="1"/>
</dbReference>
<evidence type="ECO:0000313" key="5">
    <source>
        <dbReference type="EMBL" id="PXW57848.1"/>
    </source>
</evidence>
<evidence type="ECO:0000256" key="4">
    <source>
        <dbReference type="ARBA" id="ARBA00032976"/>
    </source>
</evidence>
<dbReference type="Proteomes" id="UP000248021">
    <property type="component" value="Unassembled WGS sequence"/>
</dbReference>